<dbReference type="Pfam" id="PF01656">
    <property type="entry name" value="CbiA"/>
    <property type="match status" value="1"/>
</dbReference>
<sequence>MNRAPSTNGHAAEAVRARGGYDAFFAAVPDQPGPAPTGDSGASTSPASTSMAANAPAPAGSAAGAAMQPSSEPAGNTMPADPARPAAPPVGPGAAPTGSAAVGSGATGAPQPGAVPAGPGQTSSAATGFAQPGSVPPESVQPGSAVTGSAQSGSAATGPVAPSTVHPGSTHQGVTPSGAAPSGAAQPGSVQPGPAQSAGMRAGAEPPTPTADTPSSRTAPPAETSAASWHSATQAAPATWQQAATSPQTAAPASYSGTSPAAARVPDRVERGVQSSERVEILPAALTSAELLADIAAAHRAQLKSTSGVRGALNKVGFNLGLSPSEQRKQDRRGRIRRQLNSTYQIAVISVKGGVGRTTVTAALGSTFARLRPDRVVAIDANPDFGDLPTRTRPHPYGLTLRDLVRSPNLEAFSAVHSFTSINDADLAVVASPWNTESVEALSGGEYSAAVEILRRHYNLMLVDCGTGVLDSATGSVLNTSDAVLVVTPATVGGVKGAVATLNWLNSHGMQHLIAKSIVAIVHHHPVKPTVEVDQIEKLFATAQRPTFELPYDAHLSEGGEIDLRLLDEDTGLAFEELAAALADGFPGSPMAGGDRGGWR</sequence>
<dbReference type="InterPro" id="IPR050625">
    <property type="entry name" value="ParA/MinD_ATPase"/>
</dbReference>
<dbReference type="EMBL" id="JAVDWW010000004">
    <property type="protein sequence ID" value="MDR7169017.1"/>
    <property type="molecule type" value="Genomic_DNA"/>
</dbReference>
<proteinExistence type="predicted"/>
<organism evidence="3 4">
    <name type="scientific">Nocardia kruczakiae</name>
    <dbReference type="NCBI Taxonomy" id="261477"/>
    <lineage>
        <taxon>Bacteria</taxon>
        <taxon>Bacillati</taxon>
        <taxon>Actinomycetota</taxon>
        <taxon>Actinomycetes</taxon>
        <taxon>Mycobacteriales</taxon>
        <taxon>Nocardiaceae</taxon>
        <taxon>Nocardia</taxon>
    </lineage>
</organism>
<feature type="region of interest" description="Disordered" evidence="1">
    <location>
        <begin position="25"/>
        <end position="275"/>
    </location>
</feature>
<feature type="domain" description="CobQ/CobB/MinD/ParA nucleotide binding" evidence="2">
    <location>
        <begin position="346"/>
        <end position="494"/>
    </location>
</feature>
<dbReference type="PANTHER" id="PTHR43384">
    <property type="entry name" value="SEPTUM SITE-DETERMINING PROTEIN MIND HOMOLOG, CHLOROPLASTIC-RELATED"/>
    <property type="match status" value="1"/>
</dbReference>
<feature type="compositionally biased region" description="Low complexity" evidence="1">
    <location>
        <begin position="231"/>
        <end position="254"/>
    </location>
</feature>
<name>A0ABU1XGB8_9NOCA</name>
<dbReference type="PANTHER" id="PTHR43384:SF14">
    <property type="entry name" value="ESX-1 SECRETION-ASSOCIATED PROTEIN ESPI"/>
    <property type="match status" value="1"/>
</dbReference>
<dbReference type="InterPro" id="IPR002586">
    <property type="entry name" value="CobQ/CobB/MinD/ParA_Nub-bd_dom"/>
</dbReference>
<gene>
    <name evidence="3" type="ORF">J2W56_002758</name>
</gene>
<evidence type="ECO:0000259" key="2">
    <source>
        <dbReference type="Pfam" id="PF01656"/>
    </source>
</evidence>
<evidence type="ECO:0000256" key="1">
    <source>
        <dbReference type="SAM" id="MobiDB-lite"/>
    </source>
</evidence>
<feature type="compositionally biased region" description="Polar residues" evidence="1">
    <location>
        <begin position="166"/>
        <end position="175"/>
    </location>
</feature>
<reference evidence="3 4" key="1">
    <citation type="submission" date="2023-07" db="EMBL/GenBank/DDBJ databases">
        <title>Sorghum-associated microbial communities from plants grown in Nebraska, USA.</title>
        <authorList>
            <person name="Schachtman D."/>
        </authorList>
    </citation>
    <scope>NUCLEOTIDE SEQUENCE [LARGE SCALE GENOMIC DNA]</scope>
    <source>
        <strain evidence="3 4">4272</strain>
    </source>
</reference>
<feature type="compositionally biased region" description="Low complexity" evidence="1">
    <location>
        <begin position="92"/>
        <end position="122"/>
    </location>
</feature>
<dbReference type="Proteomes" id="UP001251217">
    <property type="component" value="Unassembled WGS sequence"/>
</dbReference>
<protein>
    <submittedName>
        <fullName evidence="3">MinD-like ATPase involved in chromosome partitioning or flagellar assembly</fullName>
    </submittedName>
</protein>
<dbReference type="InterPro" id="IPR027417">
    <property type="entry name" value="P-loop_NTPase"/>
</dbReference>
<comment type="caution">
    <text evidence="3">The sequence shown here is derived from an EMBL/GenBank/DDBJ whole genome shotgun (WGS) entry which is preliminary data.</text>
</comment>
<evidence type="ECO:0000313" key="3">
    <source>
        <dbReference type="EMBL" id="MDR7169017.1"/>
    </source>
</evidence>
<evidence type="ECO:0000313" key="4">
    <source>
        <dbReference type="Proteomes" id="UP001251217"/>
    </source>
</evidence>
<dbReference type="RefSeq" id="WP_310401849.1">
    <property type="nucleotide sequence ID" value="NZ_JAVDWW010000004.1"/>
</dbReference>
<feature type="compositionally biased region" description="Low complexity" evidence="1">
    <location>
        <begin position="40"/>
        <end position="71"/>
    </location>
</feature>
<feature type="compositionally biased region" description="Low complexity" evidence="1">
    <location>
        <begin position="176"/>
        <end position="189"/>
    </location>
</feature>
<accession>A0ABU1XGB8</accession>
<feature type="compositionally biased region" description="Polar residues" evidence="1">
    <location>
        <begin position="141"/>
        <end position="155"/>
    </location>
</feature>
<dbReference type="Gene3D" id="3.40.50.300">
    <property type="entry name" value="P-loop containing nucleotide triphosphate hydrolases"/>
    <property type="match status" value="1"/>
</dbReference>
<dbReference type="SUPFAM" id="SSF52540">
    <property type="entry name" value="P-loop containing nucleoside triphosphate hydrolases"/>
    <property type="match status" value="1"/>
</dbReference>
<keyword evidence="4" id="KW-1185">Reference proteome</keyword>